<protein>
    <submittedName>
        <fullName evidence="13">Sensor histidine kinase</fullName>
    </submittedName>
</protein>
<evidence type="ECO:0000259" key="12">
    <source>
        <dbReference type="PROSITE" id="PS50885"/>
    </source>
</evidence>
<feature type="domain" description="HAMP" evidence="12">
    <location>
        <begin position="327"/>
        <end position="379"/>
    </location>
</feature>
<sequence length="609" mass="69337">MTTRRTMPIPRVFPALSFKNRIWLSFLLLILIAVSSSGALSHMIAARVLEKNVTDLNRNAIRKSALLLDERLKKITVTAMSGMLDDSFTSTMRDIRLSNPGSYFAHFAELQSWFMLMKVNEPAIESVLVTTPIGDFYPTTEFRLSENSFLQSGMYPIIKEKKHNVWVPEHKDMFFGGKRSVISLVMEPLIDDHTRMDGVYIVVNINVSTLIEALTDEWGVSAADLYLMTLTGSNVFTSLPFARPFLHKPDFLERIAVPAAQPFVYQDARKDYLVDVERIRLTDDWILVGVRPTDDLYKQVSAIQWTTVAIISSCGLLALLFSRVVTSYLLRPLAQLVQLMKKVEASDLTVRFETSRHDEIALVGNRFNRMLEEIALLIEGMKAADRSKRVAEMKALQAQINPHFLYNTLYTIYWKAELAQYEDVKEMTFSLSQLFQLGLNSGRETTTLEKEVLHVSEYLAILKKCYDDWFEYEIDLEEGLQLMRLPKLLLQPLVENTVMHGFQSRKSGGRIVIGIKRIREKISLTVEDNGCGMDAGKVEAAAKSPAGGSSSYALRNIYERLQLYYGSAADLNIESNPGVLTKVQLVVPQDHQELEWEEADERRNNFMRN</sequence>
<dbReference type="GO" id="GO:0005524">
    <property type="term" value="F:ATP binding"/>
    <property type="evidence" value="ECO:0007669"/>
    <property type="project" value="UniProtKB-KW"/>
</dbReference>
<evidence type="ECO:0000256" key="10">
    <source>
        <dbReference type="ARBA" id="ARBA00023012"/>
    </source>
</evidence>
<reference evidence="13 14" key="1">
    <citation type="submission" date="2019-02" db="EMBL/GenBank/DDBJ databases">
        <title>Paenibacillus sp. nov., isolated from surface-sterilized tissue of Thalictrum simplex L.</title>
        <authorList>
            <person name="Tuo L."/>
        </authorList>
    </citation>
    <scope>NUCLEOTIDE SEQUENCE [LARGE SCALE GENOMIC DNA]</scope>
    <source>
        <strain evidence="13 14">N2SHLJ1</strain>
    </source>
</reference>
<evidence type="ECO:0000256" key="1">
    <source>
        <dbReference type="ARBA" id="ARBA00004651"/>
    </source>
</evidence>
<dbReference type="InterPro" id="IPR003594">
    <property type="entry name" value="HATPase_dom"/>
</dbReference>
<proteinExistence type="predicted"/>
<dbReference type="InterPro" id="IPR036890">
    <property type="entry name" value="HATPase_C_sf"/>
</dbReference>
<keyword evidence="8" id="KW-0067">ATP-binding</keyword>
<dbReference type="GO" id="GO:0000155">
    <property type="term" value="F:phosphorelay sensor kinase activity"/>
    <property type="evidence" value="ECO:0007669"/>
    <property type="project" value="InterPro"/>
</dbReference>
<evidence type="ECO:0000256" key="2">
    <source>
        <dbReference type="ARBA" id="ARBA00022475"/>
    </source>
</evidence>
<evidence type="ECO:0000256" key="6">
    <source>
        <dbReference type="ARBA" id="ARBA00022741"/>
    </source>
</evidence>
<evidence type="ECO:0000313" key="14">
    <source>
        <dbReference type="Proteomes" id="UP000293142"/>
    </source>
</evidence>
<dbReference type="SUPFAM" id="SSF158472">
    <property type="entry name" value="HAMP domain-like"/>
    <property type="match status" value="1"/>
</dbReference>
<keyword evidence="14" id="KW-1185">Reference proteome</keyword>
<evidence type="ECO:0000256" key="3">
    <source>
        <dbReference type="ARBA" id="ARBA00022553"/>
    </source>
</evidence>
<evidence type="ECO:0000256" key="5">
    <source>
        <dbReference type="ARBA" id="ARBA00022692"/>
    </source>
</evidence>
<evidence type="ECO:0000256" key="8">
    <source>
        <dbReference type="ARBA" id="ARBA00022840"/>
    </source>
</evidence>
<dbReference type="OrthoDB" id="9809348at2"/>
<dbReference type="Gene3D" id="6.10.340.10">
    <property type="match status" value="1"/>
</dbReference>
<dbReference type="AlphaFoldDB" id="A0A4Q9E122"/>
<dbReference type="Pfam" id="PF00672">
    <property type="entry name" value="HAMP"/>
    <property type="match status" value="1"/>
</dbReference>
<dbReference type="InterPro" id="IPR010559">
    <property type="entry name" value="Sig_transdc_His_kin_internal"/>
</dbReference>
<dbReference type="PROSITE" id="PS50885">
    <property type="entry name" value="HAMP"/>
    <property type="match status" value="1"/>
</dbReference>
<accession>A0A4Q9E122</accession>
<dbReference type="SUPFAM" id="SSF55874">
    <property type="entry name" value="ATPase domain of HSP90 chaperone/DNA topoisomerase II/histidine kinase"/>
    <property type="match status" value="1"/>
</dbReference>
<dbReference type="InterPro" id="IPR050640">
    <property type="entry name" value="Bact_2-comp_sensor_kinase"/>
</dbReference>
<dbReference type="EMBL" id="SIRE01000001">
    <property type="protein sequence ID" value="TBL81958.1"/>
    <property type="molecule type" value="Genomic_DNA"/>
</dbReference>
<keyword evidence="5" id="KW-0812">Transmembrane</keyword>
<keyword evidence="7 13" id="KW-0418">Kinase</keyword>
<dbReference type="PANTHER" id="PTHR34220">
    <property type="entry name" value="SENSOR HISTIDINE KINASE YPDA"/>
    <property type="match status" value="1"/>
</dbReference>
<keyword evidence="9" id="KW-1133">Transmembrane helix</keyword>
<dbReference type="Pfam" id="PF02518">
    <property type="entry name" value="HATPase_c"/>
    <property type="match status" value="1"/>
</dbReference>
<dbReference type="Gene3D" id="3.30.565.10">
    <property type="entry name" value="Histidine kinase-like ATPase, C-terminal domain"/>
    <property type="match status" value="1"/>
</dbReference>
<comment type="caution">
    <text evidence="13">The sequence shown here is derived from an EMBL/GenBank/DDBJ whole genome shotgun (WGS) entry which is preliminary data.</text>
</comment>
<dbReference type="CDD" id="cd06225">
    <property type="entry name" value="HAMP"/>
    <property type="match status" value="1"/>
</dbReference>
<dbReference type="SMART" id="SM00304">
    <property type="entry name" value="HAMP"/>
    <property type="match status" value="1"/>
</dbReference>
<dbReference type="Proteomes" id="UP000293142">
    <property type="component" value="Unassembled WGS sequence"/>
</dbReference>
<keyword evidence="6" id="KW-0547">Nucleotide-binding</keyword>
<dbReference type="PANTHER" id="PTHR34220:SF11">
    <property type="entry name" value="SENSOR PROTEIN KINASE HPTS"/>
    <property type="match status" value="1"/>
</dbReference>
<evidence type="ECO:0000256" key="9">
    <source>
        <dbReference type="ARBA" id="ARBA00022989"/>
    </source>
</evidence>
<gene>
    <name evidence="13" type="ORF">EYB31_00145</name>
</gene>
<evidence type="ECO:0000256" key="4">
    <source>
        <dbReference type="ARBA" id="ARBA00022679"/>
    </source>
</evidence>
<evidence type="ECO:0000256" key="7">
    <source>
        <dbReference type="ARBA" id="ARBA00022777"/>
    </source>
</evidence>
<name>A0A4Q9E122_9BACL</name>
<keyword evidence="10" id="KW-0902">Two-component regulatory system</keyword>
<keyword evidence="3" id="KW-0597">Phosphoprotein</keyword>
<comment type="subcellular location">
    <subcellularLocation>
        <location evidence="1">Cell membrane</location>
        <topology evidence="1">Multi-pass membrane protein</topology>
    </subcellularLocation>
</comment>
<dbReference type="Pfam" id="PF06580">
    <property type="entry name" value="His_kinase"/>
    <property type="match status" value="1"/>
</dbReference>
<organism evidence="13 14">
    <name type="scientific">Paenibacillus thalictri</name>
    <dbReference type="NCBI Taxonomy" id="2527873"/>
    <lineage>
        <taxon>Bacteria</taxon>
        <taxon>Bacillati</taxon>
        <taxon>Bacillota</taxon>
        <taxon>Bacilli</taxon>
        <taxon>Bacillales</taxon>
        <taxon>Paenibacillaceae</taxon>
        <taxon>Paenibacillus</taxon>
    </lineage>
</organism>
<evidence type="ECO:0000256" key="11">
    <source>
        <dbReference type="ARBA" id="ARBA00023136"/>
    </source>
</evidence>
<evidence type="ECO:0000313" key="13">
    <source>
        <dbReference type="EMBL" id="TBL81958.1"/>
    </source>
</evidence>
<dbReference type="GO" id="GO:0005886">
    <property type="term" value="C:plasma membrane"/>
    <property type="evidence" value="ECO:0007669"/>
    <property type="project" value="UniProtKB-SubCell"/>
</dbReference>
<keyword evidence="2" id="KW-1003">Cell membrane</keyword>
<keyword evidence="11" id="KW-0472">Membrane</keyword>
<dbReference type="InterPro" id="IPR003660">
    <property type="entry name" value="HAMP_dom"/>
</dbReference>
<keyword evidence="4" id="KW-0808">Transferase</keyword>